<evidence type="ECO:0000256" key="5">
    <source>
        <dbReference type="RuleBase" id="RU003719"/>
    </source>
</evidence>
<dbReference type="SUPFAM" id="SSF52283">
    <property type="entry name" value="Formate/glycerate dehydrogenase catalytic domain-like"/>
    <property type="match status" value="1"/>
</dbReference>
<dbReference type="Pfam" id="PF00389">
    <property type="entry name" value="2-Hacid_dh"/>
    <property type="match status" value="1"/>
</dbReference>
<sequence>MSILLLETLHPDAEALLAQHDRVILAADEGHALQVAQQDGVAAILTRGKGRITRALMRACGTSLKAVSRAGAGLDTVDLGAAKELGVAVIFAPGLNAQTTAEHTVMLMMMAARKAAFLDAQVKAGCWSVRNGYEGVELNGKTLGVIGLGSIGARVAQIGQALGMQVIYWSRRTRDARFAYRALDDLLREADVISLHIALSEETQGLIGARELALMKPGAILVNTARGALIDQRALTEALCVGRLGAFAADVLAQQPPSPDDPLLRCERVTLTPHVAGLTDRTYREVCLFCARNVLAVLRDEPPDPRSLYSG</sequence>
<dbReference type="FunFam" id="3.40.50.720:FF:000203">
    <property type="entry name" value="D-3-phosphoglycerate dehydrogenase (SerA)"/>
    <property type="match status" value="1"/>
</dbReference>
<organism evidence="8 9">
    <name type="scientific">Candidatus Thermofonsia Clade 3 bacterium</name>
    <dbReference type="NCBI Taxonomy" id="2364212"/>
    <lineage>
        <taxon>Bacteria</taxon>
        <taxon>Bacillati</taxon>
        <taxon>Chloroflexota</taxon>
        <taxon>Candidatus Thermofontia</taxon>
        <taxon>Candidatus Thermofonsia Clade 3</taxon>
    </lineage>
</organism>
<keyword evidence="2" id="KW-0028">Amino-acid biosynthesis</keyword>
<dbReference type="GO" id="GO:0016616">
    <property type="term" value="F:oxidoreductase activity, acting on the CH-OH group of donors, NAD or NADP as acceptor"/>
    <property type="evidence" value="ECO:0007669"/>
    <property type="project" value="InterPro"/>
</dbReference>
<dbReference type="InterPro" id="IPR006140">
    <property type="entry name" value="D-isomer_DH_NAD-bd"/>
</dbReference>
<dbReference type="InterPro" id="IPR029753">
    <property type="entry name" value="D-isomer_DH_CS"/>
</dbReference>
<evidence type="ECO:0000313" key="8">
    <source>
        <dbReference type="EMBL" id="PJF47513.1"/>
    </source>
</evidence>
<feature type="domain" description="D-isomer specific 2-hydroxyacid dehydrogenase catalytic" evidence="6">
    <location>
        <begin position="3"/>
        <end position="303"/>
    </location>
</feature>
<dbReference type="PANTHER" id="PTHR42789:SF1">
    <property type="entry name" value="D-ISOMER SPECIFIC 2-HYDROXYACID DEHYDROGENASE FAMILY PROTEIN (AFU_ORTHOLOGUE AFUA_6G10090)"/>
    <property type="match status" value="1"/>
</dbReference>
<dbReference type="InterPro" id="IPR050857">
    <property type="entry name" value="D-2-hydroxyacid_DH"/>
</dbReference>
<evidence type="ECO:0000259" key="7">
    <source>
        <dbReference type="Pfam" id="PF02826"/>
    </source>
</evidence>
<name>A0A2M8QCH9_9CHLR</name>
<dbReference type="EMBL" id="PGTN01000045">
    <property type="protein sequence ID" value="PJF47513.1"/>
    <property type="molecule type" value="Genomic_DNA"/>
</dbReference>
<dbReference type="PROSITE" id="PS00065">
    <property type="entry name" value="D_2_HYDROXYACID_DH_1"/>
    <property type="match status" value="1"/>
</dbReference>
<feature type="domain" description="D-isomer specific 2-hydroxyacid dehydrogenase NAD-binding" evidence="7">
    <location>
        <begin position="105"/>
        <end position="276"/>
    </location>
</feature>
<reference evidence="8 9" key="1">
    <citation type="submission" date="2017-11" db="EMBL/GenBank/DDBJ databases">
        <title>Evolution of Phototrophy in the Chloroflexi Phylum Driven by Horizontal Gene Transfer.</title>
        <authorList>
            <person name="Ward L.M."/>
            <person name="Hemp J."/>
            <person name="Shih P.M."/>
            <person name="Mcglynn S.E."/>
            <person name="Fischer W."/>
        </authorList>
    </citation>
    <scope>NUCLEOTIDE SEQUENCE [LARGE SCALE GENOMIC DNA]</scope>
    <source>
        <strain evidence="8">JP3_7</strain>
    </source>
</reference>
<dbReference type="InterPro" id="IPR036291">
    <property type="entry name" value="NAD(P)-bd_dom_sf"/>
</dbReference>
<comment type="caution">
    <text evidence="8">The sequence shown here is derived from an EMBL/GenBank/DDBJ whole genome shotgun (WGS) entry which is preliminary data.</text>
</comment>
<evidence type="ECO:0000256" key="3">
    <source>
        <dbReference type="ARBA" id="ARBA00023002"/>
    </source>
</evidence>
<dbReference type="InterPro" id="IPR006139">
    <property type="entry name" value="D-isomer_2_OHA_DH_cat_dom"/>
</dbReference>
<evidence type="ECO:0000259" key="6">
    <source>
        <dbReference type="Pfam" id="PF00389"/>
    </source>
</evidence>
<comment type="similarity">
    <text evidence="1 5">Belongs to the D-isomer specific 2-hydroxyacid dehydrogenase family.</text>
</comment>
<dbReference type="SUPFAM" id="SSF51735">
    <property type="entry name" value="NAD(P)-binding Rossmann-fold domains"/>
    <property type="match status" value="1"/>
</dbReference>
<protein>
    <submittedName>
        <fullName evidence="8">Phosphoglycerate dehydrogenase</fullName>
    </submittedName>
</protein>
<dbReference type="Proteomes" id="UP000230790">
    <property type="component" value="Unassembled WGS sequence"/>
</dbReference>
<evidence type="ECO:0000256" key="1">
    <source>
        <dbReference type="ARBA" id="ARBA00005854"/>
    </source>
</evidence>
<accession>A0A2M8QCH9</accession>
<dbReference type="Pfam" id="PF02826">
    <property type="entry name" value="2-Hacid_dh_C"/>
    <property type="match status" value="1"/>
</dbReference>
<dbReference type="PANTHER" id="PTHR42789">
    <property type="entry name" value="D-ISOMER SPECIFIC 2-HYDROXYACID DEHYDROGENASE FAMILY PROTEIN (AFU_ORTHOLOGUE AFUA_6G10090)"/>
    <property type="match status" value="1"/>
</dbReference>
<keyword evidence="4" id="KW-0520">NAD</keyword>
<evidence type="ECO:0000256" key="4">
    <source>
        <dbReference type="ARBA" id="ARBA00023027"/>
    </source>
</evidence>
<gene>
    <name evidence="8" type="ORF">CUN48_08170</name>
</gene>
<keyword evidence="3 5" id="KW-0560">Oxidoreductase</keyword>
<dbReference type="PROSITE" id="PS00671">
    <property type="entry name" value="D_2_HYDROXYACID_DH_3"/>
    <property type="match status" value="1"/>
</dbReference>
<evidence type="ECO:0000313" key="9">
    <source>
        <dbReference type="Proteomes" id="UP000230790"/>
    </source>
</evidence>
<dbReference type="AlphaFoldDB" id="A0A2M8QCH9"/>
<dbReference type="InterPro" id="IPR029752">
    <property type="entry name" value="D-isomer_DH_CS1"/>
</dbReference>
<dbReference type="GO" id="GO:0051287">
    <property type="term" value="F:NAD binding"/>
    <property type="evidence" value="ECO:0007669"/>
    <property type="project" value="InterPro"/>
</dbReference>
<dbReference type="GO" id="GO:0008652">
    <property type="term" value="P:amino acid biosynthetic process"/>
    <property type="evidence" value="ECO:0007669"/>
    <property type="project" value="UniProtKB-KW"/>
</dbReference>
<proteinExistence type="inferred from homology"/>
<evidence type="ECO:0000256" key="2">
    <source>
        <dbReference type="ARBA" id="ARBA00022605"/>
    </source>
</evidence>
<dbReference type="Gene3D" id="3.40.50.720">
    <property type="entry name" value="NAD(P)-binding Rossmann-like Domain"/>
    <property type="match status" value="2"/>
</dbReference>